<dbReference type="Pfam" id="PF12838">
    <property type="entry name" value="Fer4_7"/>
    <property type="match status" value="1"/>
</dbReference>
<keyword evidence="1" id="KW-0479">Metal-binding</keyword>
<dbReference type="EMBL" id="CP141615">
    <property type="protein sequence ID" value="WRP16849.1"/>
    <property type="molecule type" value="Genomic_DNA"/>
</dbReference>
<keyword evidence="4" id="KW-0411">Iron-sulfur</keyword>
<evidence type="ECO:0000256" key="4">
    <source>
        <dbReference type="ARBA" id="ARBA00023014"/>
    </source>
</evidence>
<name>A0ABZ1BVP9_9FIRM</name>
<dbReference type="InterPro" id="IPR003813">
    <property type="entry name" value="MvhD/FlpD"/>
</dbReference>
<evidence type="ECO:0000256" key="3">
    <source>
        <dbReference type="ARBA" id="ARBA00023004"/>
    </source>
</evidence>
<keyword evidence="2" id="KW-0560">Oxidoreductase</keyword>
<dbReference type="InterPro" id="IPR017896">
    <property type="entry name" value="4Fe4S_Fe-S-bd"/>
</dbReference>
<reference evidence="7 8" key="1">
    <citation type="journal article" date="2024" name="Front. Microbiol.">
        <title>Novel thermophilic genera Geochorda gen. nov. and Carboxydochorda gen. nov. from the deep terrestrial subsurface reveal the ecophysiological diversity in the class Limnochordia.</title>
        <authorList>
            <person name="Karnachuk O.V."/>
            <person name="Lukina A.P."/>
            <person name="Avakyan M.R."/>
            <person name="Kadnikov V.V."/>
            <person name="Begmatov S."/>
            <person name="Beletsky A.V."/>
            <person name="Vlasova K.G."/>
            <person name="Novikov A.A."/>
            <person name="Shcherbakova V.A."/>
            <person name="Mardanov A.V."/>
            <person name="Ravin N.V."/>
        </authorList>
    </citation>
    <scope>NUCLEOTIDE SEQUENCE [LARGE SCALE GENOMIC DNA]</scope>
    <source>
        <strain evidence="7 8">L945</strain>
    </source>
</reference>
<dbReference type="SUPFAM" id="SSF54862">
    <property type="entry name" value="4Fe-4S ferredoxins"/>
    <property type="match status" value="1"/>
</dbReference>
<evidence type="ECO:0000259" key="6">
    <source>
        <dbReference type="PROSITE" id="PS51379"/>
    </source>
</evidence>
<dbReference type="InterPro" id="IPR017900">
    <property type="entry name" value="4Fe4S_Fe_S_CS"/>
</dbReference>
<evidence type="ECO:0000256" key="5">
    <source>
        <dbReference type="SAM" id="MobiDB-lite"/>
    </source>
</evidence>
<proteinExistence type="predicted"/>
<evidence type="ECO:0000256" key="2">
    <source>
        <dbReference type="ARBA" id="ARBA00023002"/>
    </source>
</evidence>
<dbReference type="RefSeq" id="WP_324716121.1">
    <property type="nucleotide sequence ID" value="NZ_CP141615.1"/>
</dbReference>
<accession>A0ABZ1BVP9</accession>
<dbReference type="Proteomes" id="UP001332192">
    <property type="component" value="Chromosome"/>
</dbReference>
<keyword evidence="8" id="KW-1185">Reference proteome</keyword>
<dbReference type="Pfam" id="PF02662">
    <property type="entry name" value="FlpD"/>
    <property type="match status" value="1"/>
</dbReference>
<keyword evidence="3" id="KW-0408">Iron</keyword>
<feature type="region of interest" description="Disordered" evidence="5">
    <location>
        <begin position="201"/>
        <end position="229"/>
    </location>
</feature>
<sequence>MAVRGFQPWADELAALQTDNFEVHPEQCVRVRHRQARCTRCADFCPTGAIQIGTALKVVPLRCAQCGLCLAACPTGVFGPKRPGDADIMAGLERAAQRSEQVVFACSLLLRKHRRMRSHPGLVELDCLGRLHESLLVGAVAAGARDVVLSDGLCERCTYEVGRKLANDRVATTRTLLDALGMEAAVRFSEQALPGMPALQDRGTERAAASATGPAGSWSRGQADGPRRCPRLCGI</sequence>
<gene>
    <name evidence="7" type="ORF">U7230_12255</name>
</gene>
<dbReference type="Gene3D" id="3.30.70.20">
    <property type="match status" value="1"/>
</dbReference>
<evidence type="ECO:0000313" key="8">
    <source>
        <dbReference type="Proteomes" id="UP001332192"/>
    </source>
</evidence>
<protein>
    <submittedName>
        <fullName evidence="7">Hydrogenase iron-sulfur subunit</fullName>
    </submittedName>
</protein>
<feature type="domain" description="4Fe-4S ferredoxin-type" evidence="6">
    <location>
        <begin position="54"/>
        <end position="83"/>
    </location>
</feature>
<dbReference type="PROSITE" id="PS51379">
    <property type="entry name" value="4FE4S_FER_2"/>
    <property type="match status" value="1"/>
</dbReference>
<evidence type="ECO:0000256" key="1">
    <source>
        <dbReference type="ARBA" id="ARBA00022723"/>
    </source>
</evidence>
<dbReference type="PROSITE" id="PS00198">
    <property type="entry name" value="4FE4S_FER_1"/>
    <property type="match status" value="1"/>
</dbReference>
<organism evidence="7 8">
    <name type="scientific">Carboxydichorda subterranea</name>
    <dbReference type="NCBI Taxonomy" id="3109565"/>
    <lineage>
        <taxon>Bacteria</taxon>
        <taxon>Bacillati</taxon>
        <taxon>Bacillota</taxon>
        <taxon>Limnochordia</taxon>
        <taxon>Limnochordales</taxon>
        <taxon>Geochordaceae</taxon>
        <taxon>Carboxydichorda</taxon>
    </lineage>
</organism>
<evidence type="ECO:0000313" key="7">
    <source>
        <dbReference type="EMBL" id="WRP16849.1"/>
    </source>
</evidence>